<dbReference type="RefSeq" id="WP_204178125.1">
    <property type="nucleotide sequence ID" value="NZ_CP069389.1"/>
</dbReference>
<dbReference type="Gene3D" id="2.40.50.140">
    <property type="entry name" value="Nucleic acid-binding proteins"/>
    <property type="match status" value="1"/>
</dbReference>
<dbReference type="Proteomes" id="UP000640299">
    <property type="component" value="Chromosome"/>
</dbReference>
<dbReference type="EMBL" id="CP069389">
    <property type="protein sequence ID" value="QRN90751.1"/>
    <property type="molecule type" value="Genomic_DNA"/>
</dbReference>
<dbReference type="InterPro" id="IPR022595">
    <property type="entry name" value="Enc34_ssDNA-bd"/>
</dbReference>
<name>A0AB37HLT4_MAMSC</name>
<organism evidence="2 3">
    <name type="scientific">Mammaliicoccus sciuri</name>
    <name type="common">Staphylococcus sciuri</name>
    <dbReference type="NCBI Taxonomy" id="1296"/>
    <lineage>
        <taxon>Bacteria</taxon>
        <taxon>Bacillati</taxon>
        <taxon>Bacillota</taxon>
        <taxon>Bacilli</taxon>
        <taxon>Bacillales</taxon>
        <taxon>Staphylococcaceae</taxon>
        <taxon>Mammaliicoccus</taxon>
    </lineage>
</organism>
<evidence type="ECO:0000256" key="1">
    <source>
        <dbReference type="SAM" id="MobiDB-lite"/>
    </source>
</evidence>
<proteinExistence type="predicted"/>
<dbReference type="Pfam" id="PF10991">
    <property type="entry name" value="Enc34_ssDNA-bd"/>
    <property type="match status" value="1"/>
</dbReference>
<feature type="region of interest" description="Disordered" evidence="1">
    <location>
        <begin position="60"/>
        <end position="92"/>
    </location>
</feature>
<sequence>MTNTKVITGKVRASFVHIFEPHAMEEGQEKKYSMSIIIPKSDTKTIEKIENAIEAAKEQGKAEKFGGKVPPKLKTPLRDGDEERPDDPAYQNSYFLNASSKQAPGVIDQNKIKLTDSTTVYSGCYVRASINFYPFAVSGNKGIAAGLNNVQKWADGEPLSGAATAEEDFDELDMDEDDLI</sequence>
<dbReference type="SUPFAM" id="SSF50249">
    <property type="entry name" value="Nucleic acid-binding proteins"/>
    <property type="match status" value="1"/>
</dbReference>
<protein>
    <submittedName>
        <fullName evidence="2">DUF2815 family protein</fullName>
    </submittedName>
</protein>
<dbReference type="InterPro" id="IPR012340">
    <property type="entry name" value="NA-bd_OB-fold"/>
</dbReference>
<feature type="compositionally biased region" description="Acidic residues" evidence="1">
    <location>
        <begin position="165"/>
        <end position="180"/>
    </location>
</feature>
<dbReference type="AlphaFoldDB" id="A0AB37HLT4"/>
<gene>
    <name evidence="2" type="ORF">JRU67_11940</name>
</gene>
<evidence type="ECO:0000313" key="3">
    <source>
        <dbReference type="Proteomes" id="UP000640299"/>
    </source>
</evidence>
<accession>A0AB37HLT4</accession>
<reference evidence="2" key="1">
    <citation type="submission" date="2021-02" db="EMBL/GenBank/DDBJ databases">
        <title>cfr and optrA-positive Staphylococcus spp.</title>
        <authorList>
            <person name="Chen L."/>
        </authorList>
    </citation>
    <scope>NUCLEOTIDE SEQUENCE</scope>
    <source>
        <strain evidence="2">GDQ20D70P</strain>
    </source>
</reference>
<evidence type="ECO:0000313" key="2">
    <source>
        <dbReference type="EMBL" id="QRN90751.1"/>
    </source>
</evidence>
<feature type="region of interest" description="Disordered" evidence="1">
    <location>
        <begin position="158"/>
        <end position="180"/>
    </location>
</feature>